<organism evidence="2 3">
    <name type="scientific">Candidatus Portnoybacteria bacterium CG_4_9_14_3_um_filter_44_9</name>
    <dbReference type="NCBI Taxonomy" id="1974806"/>
    <lineage>
        <taxon>Bacteria</taxon>
        <taxon>Candidatus Portnoyibacteriota</taxon>
    </lineage>
</organism>
<name>A0A2M7YJS8_9BACT</name>
<proteinExistence type="predicted"/>
<evidence type="ECO:0000256" key="1">
    <source>
        <dbReference type="SAM" id="MobiDB-lite"/>
    </source>
</evidence>
<comment type="caution">
    <text evidence="2">The sequence shown here is derived from an EMBL/GenBank/DDBJ whole genome shotgun (WGS) entry which is preliminary data.</text>
</comment>
<evidence type="ECO:0000313" key="3">
    <source>
        <dbReference type="Proteomes" id="UP000229026"/>
    </source>
</evidence>
<dbReference type="EMBL" id="PFWH01000076">
    <property type="protein sequence ID" value="PJA63182.1"/>
    <property type="molecule type" value="Genomic_DNA"/>
</dbReference>
<reference evidence="3" key="1">
    <citation type="submission" date="2017-09" db="EMBL/GenBank/DDBJ databases">
        <title>Depth-based differentiation of microbial function through sediment-hosted aquifers and enrichment of novel symbionts in the deep terrestrial subsurface.</title>
        <authorList>
            <person name="Probst A.J."/>
            <person name="Ladd B."/>
            <person name="Jarett J.K."/>
            <person name="Geller-Mcgrath D.E."/>
            <person name="Sieber C.M.K."/>
            <person name="Emerson J.B."/>
            <person name="Anantharaman K."/>
            <person name="Thomas B.C."/>
            <person name="Malmstrom R."/>
            <person name="Stieglmeier M."/>
            <person name="Klingl A."/>
            <person name="Woyke T."/>
            <person name="Ryan C.M."/>
            <person name="Banfield J.F."/>
        </authorList>
    </citation>
    <scope>NUCLEOTIDE SEQUENCE [LARGE SCALE GENOMIC DNA]</scope>
</reference>
<evidence type="ECO:0000313" key="2">
    <source>
        <dbReference type="EMBL" id="PJA63182.1"/>
    </source>
</evidence>
<sequence length="81" mass="8931">FSNPARRSPVAQSGRDEESLGQSEVAVLLSVKNSAYPHCFRPRRMQTGQKNFGAGVKRLPPPTELVILTYSSLSKNSRLLC</sequence>
<feature type="region of interest" description="Disordered" evidence="1">
    <location>
        <begin position="1"/>
        <end position="20"/>
    </location>
</feature>
<gene>
    <name evidence="2" type="ORF">CO161_02410</name>
</gene>
<dbReference type="Proteomes" id="UP000229026">
    <property type="component" value="Unassembled WGS sequence"/>
</dbReference>
<dbReference type="AlphaFoldDB" id="A0A2M7YJS8"/>
<protein>
    <submittedName>
        <fullName evidence="2">Uncharacterized protein</fullName>
    </submittedName>
</protein>
<accession>A0A2M7YJS8</accession>
<feature type="non-terminal residue" evidence="2">
    <location>
        <position position="1"/>
    </location>
</feature>